<protein>
    <recommendedName>
        <fullName evidence="9">Major facilitator superfamily (MFS) profile domain-containing protein</fullName>
    </recommendedName>
</protein>
<dbReference type="GeneID" id="8624318"/>
<feature type="transmembrane region" description="Helical" evidence="6">
    <location>
        <begin position="222"/>
        <end position="241"/>
    </location>
</feature>
<feature type="transmembrane region" description="Helical" evidence="6">
    <location>
        <begin position="303"/>
        <end position="321"/>
    </location>
</feature>
<dbReference type="Proteomes" id="UP000002195">
    <property type="component" value="Unassembled WGS sequence"/>
</dbReference>
<dbReference type="PANTHER" id="PTHR23294:SF6">
    <property type="entry name" value="MAJOR FACILITATOR SUPERFAMILY (MFS) PROFILE DOMAIN-CONTAINING PROTEIN"/>
    <property type="match status" value="1"/>
</dbReference>
<keyword evidence="4 6" id="KW-0472">Membrane</keyword>
<dbReference type="EMBL" id="AAFI02000058">
    <property type="protein sequence ID" value="EAL65480.1"/>
    <property type="molecule type" value="Genomic_DNA"/>
</dbReference>
<dbReference type="InterPro" id="IPR010291">
    <property type="entry name" value="Ion_channel_UNC-93"/>
</dbReference>
<dbReference type="VEuPathDB" id="AmoebaDB:DDB_G0283985"/>
<dbReference type="InterPro" id="IPR051617">
    <property type="entry name" value="UNC-93-like_regulator"/>
</dbReference>
<dbReference type="InParanoid" id="Q54QF0"/>
<name>Q54QF0_DICDI</name>
<feature type="transmembrane region" description="Helical" evidence="6">
    <location>
        <begin position="137"/>
        <end position="154"/>
    </location>
</feature>
<keyword evidence="2 6" id="KW-0812">Transmembrane</keyword>
<dbReference type="PANTHER" id="PTHR23294">
    <property type="entry name" value="ET TRANSLATION PRODUCT-RELATED"/>
    <property type="match status" value="1"/>
</dbReference>
<evidence type="ECO:0000313" key="7">
    <source>
        <dbReference type="EMBL" id="EAL65480.1"/>
    </source>
</evidence>
<dbReference type="OMA" id="MAQAMNS"/>
<dbReference type="Gene3D" id="1.20.1250.20">
    <property type="entry name" value="MFS general substrate transporter like domains"/>
    <property type="match status" value="2"/>
</dbReference>
<evidence type="ECO:0000256" key="3">
    <source>
        <dbReference type="ARBA" id="ARBA00022989"/>
    </source>
</evidence>
<evidence type="ECO:0008006" key="9">
    <source>
        <dbReference type="Google" id="ProtNLM"/>
    </source>
</evidence>
<feature type="transmembrane region" description="Helical" evidence="6">
    <location>
        <begin position="99"/>
        <end position="117"/>
    </location>
</feature>
<evidence type="ECO:0000256" key="5">
    <source>
        <dbReference type="SAM" id="MobiDB-lite"/>
    </source>
</evidence>
<dbReference type="GO" id="GO:0055075">
    <property type="term" value="P:potassium ion homeostasis"/>
    <property type="evidence" value="ECO:0007669"/>
    <property type="project" value="InterPro"/>
</dbReference>
<dbReference type="InterPro" id="IPR036259">
    <property type="entry name" value="MFS_trans_sf"/>
</dbReference>
<dbReference type="eggNOG" id="KOG3097">
    <property type="taxonomic scope" value="Eukaryota"/>
</dbReference>
<dbReference type="Pfam" id="PF05978">
    <property type="entry name" value="UNC-93"/>
    <property type="match status" value="1"/>
</dbReference>
<keyword evidence="8" id="KW-1185">Reference proteome</keyword>
<dbReference type="SUPFAM" id="SSF103473">
    <property type="entry name" value="MFS general substrate transporter"/>
    <property type="match status" value="1"/>
</dbReference>
<feature type="transmembrane region" description="Helical" evidence="6">
    <location>
        <begin position="187"/>
        <end position="210"/>
    </location>
</feature>
<evidence type="ECO:0000313" key="8">
    <source>
        <dbReference type="Proteomes" id="UP000002195"/>
    </source>
</evidence>
<feature type="transmembrane region" description="Helical" evidence="6">
    <location>
        <begin position="430"/>
        <end position="447"/>
    </location>
</feature>
<feature type="transmembrane region" description="Helical" evidence="6">
    <location>
        <begin position="364"/>
        <end position="386"/>
    </location>
</feature>
<feature type="transmembrane region" description="Helical" evidence="6">
    <location>
        <begin position="392"/>
        <end position="418"/>
    </location>
</feature>
<comment type="caution">
    <text evidence="7">The sequence shown here is derived from an EMBL/GenBank/DDBJ whole genome shotgun (WGS) entry which is preliminary data.</text>
</comment>
<sequence>MALKYNDIEEREEIKDDLDRYVDGASSENNNNNNVIITSSVEYKDINDNYQDVKLNDINNNSNNNKSNNNNYNNNSDDYYINKSIISRLYYFFKDQPSSLYNTIHCAIGFLFIFLGYSPTQSLITNLHENNGSIGLGLLYFSFAIGCFIAPVVLKKIGLIKSLTIAGITYAIFIFCSITGVSVLEGLFLPASILIGFGAGLLWTSQPVYVSRNAPTEKELGLYSGMFQTVYSMGSIVGNAISGTLQNQDVDPTIILLILGSSTLCGCILLAFLRRVDPIVPTPRKSFSKTFTGAFMVFKDRKFLFLIPLLIVQGQSQSYFYETFNGIIGLGRIGYISVTMGIVSVIGSSVWGRVHDKLKNGKRILALIMGVLYLLSLTLLSVAYYFDEIPMFYVIAALNGLFDSLQTILIFVTIASLYPNDNVSAFSASRFLMSISTGIAFFVFHYLNFFVVIFWILALLIVAEICFHNLLQDIKSIVKLPNDDDYDTHTDINKFNLPNQNYKNNNNNNNNNNEDGYELEYDDTESNLSYDDNKI</sequence>
<dbReference type="KEGG" id="ddi:DDB_G0283985"/>
<evidence type="ECO:0000256" key="1">
    <source>
        <dbReference type="ARBA" id="ARBA00004141"/>
    </source>
</evidence>
<evidence type="ECO:0000256" key="2">
    <source>
        <dbReference type="ARBA" id="ARBA00022692"/>
    </source>
</evidence>
<evidence type="ECO:0000256" key="4">
    <source>
        <dbReference type="ARBA" id="ARBA00023136"/>
    </source>
</evidence>
<feature type="transmembrane region" description="Helical" evidence="6">
    <location>
        <begin position="333"/>
        <end position="352"/>
    </location>
</feature>
<feature type="region of interest" description="Disordered" evidence="5">
    <location>
        <begin position="497"/>
        <end position="518"/>
    </location>
</feature>
<organism evidence="7 8">
    <name type="scientific">Dictyostelium discoideum</name>
    <name type="common">Social amoeba</name>
    <dbReference type="NCBI Taxonomy" id="44689"/>
    <lineage>
        <taxon>Eukaryota</taxon>
        <taxon>Amoebozoa</taxon>
        <taxon>Evosea</taxon>
        <taxon>Eumycetozoa</taxon>
        <taxon>Dictyostelia</taxon>
        <taxon>Dictyosteliales</taxon>
        <taxon>Dictyosteliaceae</taxon>
        <taxon>Dictyostelium</taxon>
    </lineage>
</organism>
<feature type="transmembrane region" description="Helical" evidence="6">
    <location>
        <begin position="163"/>
        <end position="181"/>
    </location>
</feature>
<dbReference type="HOGENOM" id="CLU_509447_0_0_1"/>
<dbReference type="dictyBase" id="DDB_G0283985"/>
<accession>Q54QF0</accession>
<feature type="transmembrane region" description="Helical" evidence="6">
    <location>
        <begin position="253"/>
        <end position="273"/>
    </location>
</feature>
<dbReference type="PaxDb" id="44689-DDB0218549"/>
<evidence type="ECO:0000256" key="6">
    <source>
        <dbReference type="SAM" id="Phobius"/>
    </source>
</evidence>
<dbReference type="GO" id="GO:0016020">
    <property type="term" value="C:membrane"/>
    <property type="evidence" value="ECO:0007669"/>
    <property type="project" value="UniProtKB-SubCell"/>
</dbReference>
<dbReference type="SMR" id="Q54QF0"/>
<feature type="compositionally biased region" description="Low complexity" evidence="5">
    <location>
        <begin position="497"/>
        <end position="513"/>
    </location>
</feature>
<comment type="subcellular location">
    <subcellularLocation>
        <location evidence="1">Membrane</location>
        <topology evidence="1">Multi-pass membrane protein</topology>
    </subcellularLocation>
</comment>
<keyword evidence="3 6" id="KW-1133">Transmembrane helix</keyword>
<dbReference type="AlphaFoldDB" id="Q54QF0"/>
<reference evidence="7 8" key="1">
    <citation type="journal article" date="2005" name="Nature">
        <title>The genome of the social amoeba Dictyostelium discoideum.</title>
        <authorList>
            <consortium name="The Dictyostelium discoideum Sequencing Consortium"/>
            <person name="Eichinger L."/>
            <person name="Pachebat J.A."/>
            <person name="Glockner G."/>
            <person name="Rajandream M.A."/>
            <person name="Sucgang R."/>
            <person name="Berriman M."/>
            <person name="Song J."/>
            <person name="Olsen R."/>
            <person name="Szafranski K."/>
            <person name="Xu Q."/>
            <person name="Tunggal B."/>
            <person name="Kummerfeld S."/>
            <person name="Madera M."/>
            <person name="Konfortov B.A."/>
            <person name="Rivero F."/>
            <person name="Bankier A.T."/>
            <person name="Lehmann R."/>
            <person name="Hamlin N."/>
            <person name="Davies R."/>
            <person name="Gaudet P."/>
            <person name="Fey P."/>
            <person name="Pilcher K."/>
            <person name="Chen G."/>
            <person name="Saunders D."/>
            <person name="Sodergren E."/>
            <person name="Davis P."/>
            <person name="Kerhornou A."/>
            <person name="Nie X."/>
            <person name="Hall N."/>
            <person name="Anjard C."/>
            <person name="Hemphill L."/>
            <person name="Bason N."/>
            <person name="Farbrother P."/>
            <person name="Desany B."/>
            <person name="Just E."/>
            <person name="Morio T."/>
            <person name="Rost R."/>
            <person name="Churcher C."/>
            <person name="Cooper J."/>
            <person name="Haydock S."/>
            <person name="van Driessche N."/>
            <person name="Cronin A."/>
            <person name="Goodhead I."/>
            <person name="Muzny D."/>
            <person name="Mourier T."/>
            <person name="Pain A."/>
            <person name="Lu M."/>
            <person name="Harper D."/>
            <person name="Lindsay R."/>
            <person name="Hauser H."/>
            <person name="James K."/>
            <person name="Quiles M."/>
            <person name="Madan Babu M."/>
            <person name="Saito T."/>
            <person name="Buchrieser C."/>
            <person name="Wardroper A."/>
            <person name="Felder M."/>
            <person name="Thangavelu M."/>
            <person name="Johnson D."/>
            <person name="Knights A."/>
            <person name="Loulseged H."/>
            <person name="Mungall K."/>
            <person name="Oliver K."/>
            <person name="Price C."/>
            <person name="Quail M.A."/>
            <person name="Urushihara H."/>
            <person name="Hernandez J."/>
            <person name="Rabbinowitsch E."/>
            <person name="Steffen D."/>
            <person name="Sanders M."/>
            <person name="Ma J."/>
            <person name="Kohara Y."/>
            <person name="Sharp S."/>
            <person name="Simmonds M."/>
            <person name="Spiegler S."/>
            <person name="Tivey A."/>
            <person name="Sugano S."/>
            <person name="White B."/>
            <person name="Walker D."/>
            <person name="Woodward J."/>
            <person name="Winckler T."/>
            <person name="Tanaka Y."/>
            <person name="Shaulsky G."/>
            <person name="Schleicher M."/>
            <person name="Weinstock G."/>
            <person name="Rosenthal A."/>
            <person name="Cox E.C."/>
            <person name="Chisholm R.L."/>
            <person name="Gibbs R."/>
            <person name="Loomis W.F."/>
            <person name="Platzer M."/>
            <person name="Kay R.R."/>
            <person name="Williams J."/>
            <person name="Dear P.H."/>
            <person name="Noegel A.A."/>
            <person name="Barrell B."/>
            <person name="Kuspa A."/>
        </authorList>
    </citation>
    <scope>NUCLEOTIDE SEQUENCE [LARGE SCALE GENOMIC DNA]</scope>
    <source>
        <strain evidence="7 8">AX4</strain>
    </source>
</reference>
<dbReference type="CDD" id="cd17338">
    <property type="entry name" value="MFS_unc93_like"/>
    <property type="match status" value="1"/>
</dbReference>
<dbReference type="PhylomeDB" id="Q54QF0"/>
<feature type="transmembrane region" description="Helical" evidence="6">
    <location>
        <begin position="453"/>
        <end position="471"/>
    </location>
</feature>
<dbReference type="GlyGen" id="Q54QF0">
    <property type="glycosylation" value="1 site"/>
</dbReference>
<dbReference type="RefSeq" id="XP_638794.1">
    <property type="nucleotide sequence ID" value="XM_633702.1"/>
</dbReference>
<proteinExistence type="predicted"/>
<dbReference type="InterPro" id="IPR044771">
    <property type="entry name" value="UN933_plant"/>
</dbReference>
<gene>
    <name evidence="7" type="ORF">DDB_G0283985</name>
</gene>